<keyword evidence="2" id="KW-0472">Membrane</keyword>
<feature type="compositionally biased region" description="Basic and acidic residues" evidence="1">
    <location>
        <begin position="100"/>
        <end position="113"/>
    </location>
</feature>
<comment type="caution">
    <text evidence="3">The sequence shown here is derived from an EMBL/GenBank/DDBJ whole genome shotgun (WGS) entry which is preliminary data.</text>
</comment>
<reference evidence="3" key="1">
    <citation type="submission" date="2020-05" db="EMBL/GenBank/DDBJ databases">
        <title>WGS assembly of Panicum virgatum.</title>
        <authorList>
            <person name="Lovell J.T."/>
            <person name="Jenkins J."/>
            <person name="Shu S."/>
            <person name="Juenger T.E."/>
            <person name="Schmutz J."/>
        </authorList>
    </citation>
    <scope>NUCLEOTIDE SEQUENCE</scope>
    <source>
        <strain evidence="3">AP13</strain>
    </source>
</reference>
<gene>
    <name evidence="3" type="ORF">PVAP13_3NG011890</name>
</gene>
<keyword evidence="2" id="KW-0812">Transmembrane</keyword>
<evidence type="ECO:0000256" key="1">
    <source>
        <dbReference type="SAM" id="MobiDB-lite"/>
    </source>
</evidence>
<feature type="compositionally biased region" description="Low complexity" evidence="1">
    <location>
        <begin position="125"/>
        <end position="141"/>
    </location>
</feature>
<feature type="compositionally biased region" description="Low complexity" evidence="1">
    <location>
        <begin position="166"/>
        <end position="176"/>
    </location>
</feature>
<sequence length="357" mass="37609">MMAKVSVVLRFRSLRIAPRPMIVMIVTVLMLMLVVVPVVVVVVLVVLLVVVVVLVVFVSQRVGKTWPWRRRGGRSVRRRAARGHGGRRGGARCHAKRGRGSGENRRDEAEARSRAVAGETRRRTASSPCRSSSCGPSSPSRLAGPTPAQPQIVAAQPRRRVPPRSPWAAALAMAAATEPSPPSSDTELSLPSSATEPPPPTTGRLCMPRRAIAHAMGRTPQCVPALALQAGAATAAALRHKSTSAIRSLFSRPFNAAAAGALPDLRRSKSSSCWPQPAPAPTGLTSRCSGPSQPRPPLPRPRSPPRSSRRSLGWGAGAPERGAGDACGAVGKGKVGWDPQMRGGIGGSYSWGLETVI</sequence>
<feature type="region of interest" description="Disordered" evidence="1">
    <location>
        <begin position="267"/>
        <end position="338"/>
    </location>
</feature>
<name>A0A8T0TVL2_PANVG</name>
<proteinExistence type="predicted"/>
<keyword evidence="2" id="KW-1133">Transmembrane helix</keyword>
<dbReference type="EMBL" id="CM029042">
    <property type="protein sequence ID" value="KAG2614840.1"/>
    <property type="molecule type" value="Genomic_DNA"/>
</dbReference>
<keyword evidence="4" id="KW-1185">Reference proteome</keyword>
<protein>
    <submittedName>
        <fullName evidence="3">Uncharacterized protein</fullName>
    </submittedName>
</protein>
<organism evidence="3 4">
    <name type="scientific">Panicum virgatum</name>
    <name type="common">Blackwell switchgrass</name>
    <dbReference type="NCBI Taxonomy" id="38727"/>
    <lineage>
        <taxon>Eukaryota</taxon>
        <taxon>Viridiplantae</taxon>
        <taxon>Streptophyta</taxon>
        <taxon>Embryophyta</taxon>
        <taxon>Tracheophyta</taxon>
        <taxon>Spermatophyta</taxon>
        <taxon>Magnoliopsida</taxon>
        <taxon>Liliopsida</taxon>
        <taxon>Poales</taxon>
        <taxon>Poaceae</taxon>
        <taxon>PACMAD clade</taxon>
        <taxon>Panicoideae</taxon>
        <taxon>Panicodae</taxon>
        <taxon>Paniceae</taxon>
        <taxon>Panicinae</taxon>
        <taxon>Panicum</taxon>
        <taxon>Panicum sect. Hiantes</taxon>
    </lineage>
</organism>
<evidence type="ECO:0000313" key="3">
    <source>
        <dbReference type="EMBL" id="KAG2614840.1"/>
    </source>
</evidence>
<accession>A0A8T0TVL2</accession>
<evidence type="ECO:0000256" key="2">
    <source>
        <dbReference type="SAM" id="Phobius"/>
    </source>
</evidence>
<feature type="transmembrane region" description="Helical" evidence="2">
    <location>
        <begin position="21"/>
        <end position="54"/>
    </location>
</feature>
<dbReference type="AlphaFoldDB" id="A0A8T0TVL2"/>
<feature type="compositionally biased region" description="Pro residues" evidence="1">
    <location>
        <begin position="293"/>
        <end position="304"/>
    </location>
</feature>
<dbReference type="Proteomes" id="UP000823388">
    <property type="component" value="Chromosome 3N"/>
</dbReference>
<evidence type="ECO:0000313" key="4">
    <source>
        <dbReference type="Proteomes" id="UP000823388"/>
    </source>
</evidence>
<feature type="compositionally biased region" description="Basic residues" evidence="1">
    <location>
        <begin position="71"/>
        <end position="99"/>
    </location>
</feature>
<feature type="region of interest" description="Disordered" evidence="1">
    <location>
        <begin position="71"/>
        <end position="205"/>
    </location>
</feature>